<dbReference type="PROSITE" id="PS00018">
    <property type="entry name" value="EF_HAND_1"/>
    <property type="match status" value="1"/>
</dbReference>
<evidence type="ECO:0000256" key="1">
    <source>
        <dbReference type="ARBA" id="ARBA00007832"/>
    </source>
</evidence>
<comment type="similarity">
    <text evidence="1">Belongs to the IucA/IucC family.</text>
</comment>
<proteinExistence type="inferred from homology"/>
<protein>
    <submittedName>
        <fullName evidence="4">N(2)-citryl-N(6)-acetyl-N(6)-hydroxylysine synthase</fullName>
    </submittedName>
</protein>
<dbReference type="PANTHER" id="PTHR34384:SF5">
    <property type="entry name" value="L-2,3-DIAMINOPROPANOATE--CITRATE LIGASE"/>
    <property type="match status" value="1"/>
</dbReference>
<dbReference type="Pfam" id="PF06276">
    <property type="entry name" value="FhuF"/>
    <property type="match status" value="1"/>
</dbReference>
<organism evidence="4 5">
    <name type="scientific">Photobacterium sp. (strain ATCC 43367)</name>
    <dbReference type="NCBI Taxonomy" id="379097"/>
    <lineage>
        <taxon>Bacteria</taxon>
        <taxon>Pseudomonadati</taxon>
        <taxon>Pseudomonadota</taxon>
        <taxon>Gammaproteobacteria</taxon>
        <taxon>Vibrionales</taxon>
        <taxon>Vibrionaceae</taxon>
        <taxon>Vibrio</taxon>
        <taxon>Vibrio oreintalis group</taxon>
    </lineage>
</organism>
<dbReference type="InterPro" id="IPR007310">
    <property type="entry name" value="Aerobactin_biosyn_IucA/IucC_N"/>
</dbReference>
<dbReference type="PANTHER" id="PTHR34384">
    <property type="entry name" value="L-2,3-DIAMINOPROPANOATE--CITRATE LIGASE"/>
    <property type="match status" value="1"/>
</dbReference>
<dbReference type="GO" id="GO:0019290">
    <property type="term" value="P:siderophore biosynthetic process"/>
    <property type="evidence" value="ECO:0007669"/>
    <property type="project" value="InterPro"/>
</dbReference>
<dbReference type="Gene3D" id="1.10.510.40">
    <property type="match status" value="1"/>
</dbReference>
<evidence type="ECO:0000259" key="2">
    <source>
        <dbReference type="Pfam" id="PF04183"/>
    </source>
</evidence>
<name>A0A0A5HZG6_PHOS4</name>
<dbReference type="InterPro" id="IPR037455">
    <property type="entry name" value="LucA/IucC-like"/>
</dbReference>
<dbReference type="GO" id="GO:0016881">
    <property type="term" value="F:acid-amino acid ligase activity"/>
    <property type="evidence" value="ECO:0007669"/>
    <property type="project" value="UniProtKB-ARBA"/>
</dbReference>
<comment type="caution">
    <text evidence="4">The sequence shown here is derived from an EMBL/GenBank/DDBJ whole genome shotgun (WGS) entry which is preliminary data.</text>
</comment>
<evidence type="ECO:0000313" key="5">
    <source>
        <dbReference type="Proteomes" id="UP000030451"/>
    </source>
</evidence>
<dbReference type="EMBL" id="JRWP01000004">
    <property type="protein sequence ID" value="KGY09690.1"/>
    <property type="molecule type" value="Genomic_DNA"/>
</dbReference>
<accession>A0A0A5HZG6</accession>
<evidence type="ECO:0000313" key="4">
    <source>
        <dbReference type="EMBL" id="KGY09690.1"/>
    </source>
</evidence>
<feature type="domain" description="Aerobactin siderophore biosynthesis IucA/IucC-like C-terminal" evidence="3">
    <location>
        <begin position="416"/>
        <end position="576"/>
    </location>
</feature>
<dbReference type="InterPro" id="IPR022770">
    <property type="entry name" value="IucA/IucC-like_C"/>
</dbReference>
<feature type="domain" description="Aerobactin siderophore biosynthesis IucA/IucC N-terminal" evidence="2">
    <location>
        <begin position="150"/>
        <end position="386"/>
    </location>
</feature>
<dbReference type="OrthoDB" id="495728at2"/>
<dbReference type="STRING" id="379097.SE23_00670"/>
<dbReference type="Pfam" id="PF04183">
    <property type="entry name" value="IucA_IucC"/>
    <property type="match status" value="1"/>
</dbReference>
<dbReference type="RefSeq" id="WP_038187411.1">
    <property type="nucleotide sequence ID" value="NZ_JRWP01000004.1"/>
</dbReference>
<reference evidence="4 5" key="1">
    <citation type="submission" date="2014-10" db="EMBL/GenBank/DDBJ databases">
        <title>Genome sequencing of Vibrio sinaloensis T08.</title>
        <authorList>
            <person name="Chan K.-G."/>
            <person name="Mohamad N.I."/>
        </authorList>
    </citation>
    <scope>NUCLEOTIDE SEQUENCE [LARGE SCALE GENOMIC DNA]</scope>
    <source>
        <strain evidence="4 5">T08</strain>
    </source>
</reference>
<dbReference type="Proteomes" id="UP000030451">
    <property type="component" value="Unassembled WGS sequence"/>
</dbReference>
<dbReference type="AlphaFoldDB" id="A0A0A5HZG6"/>
<sequence>MNRTNDLLSTSSIIDDIPKKTNGNAPPIACFLNALARECEAVQVEHTETQSRLSIPLSNLRTIQIGLQYFSSLGSHEYQLPAQLVDSNGSRDIEFGEMLQLIVSDQGLVGMVSQEQQQIFVQRVLESVRNTYQAIEHSPYQRQLFEERLDFKTAEQGLLIGHSFHPAPKSREQFSLQDAKRYSPEMGSHFPLHWLEVRSHRLQFGSSADVSFDERMAQLVAHHPQLVEAHQNARARGNQLLPVHPWQWQVMREREDIQDFIEQGEITPLGQLGAPWYPTSSTRSLYAPTLPYMLKFSLSVKLTNSVRNLSLKEVIRGTRLNDLFHSTELNNQLGSERGFQLMQEPAFIGLIDKAGAMIDESLVAFRDNPLATKPQEEAVVLATLTQQNPYATCSLVARRIKDYAATKRIPEPLAAQQWFDAYCQHAVVSLFDLQANHGVVFLAHQQNIVMQLKDGFPIGMYYRDCQGTGYTDLAFTRYSDALSNDKESLENYWNQEKVRRYFAYYLIINSTFNVISAIASAINVEEADLVRILRAQLQALLDSGVEDAACLNYVLESDVLCCKGNFFCYLQNFNENSIPDPAVIYFDLDNPLVQVKESSHA</sequence>
<dbReference type="Gene3D" id="6.10.250.3370">
    <property type="match status" value="1"/>
</dbReference>
<gene>
    <name evidence="4" type="ORF">NM06_01905</name>
</gene>
<dbReference type="InterPro" id="IPR018247">
    <property type="entry name" value="EF_Hand_1_Ca_BS"/>
</dbReference>
<evidence type="ECO:0000259" key="3">
    <source>
        <dbReference type="Pfam" id="PF06276"/>
    </source>
</evidence>